<dbReference type="CDD" id="cd06257">
    <property type="entry name" value="DnaJ"/>
    <property type="match status" value="1"/>
</dbReference>
<dbReference type="HAMAP" id="MF_00682">
    <property type="entry name" value="HscB"/>
    <property type="match status" value="1"/>
</dbReference>
<keyword evidence="2" id="KW-0143">Chaperone</keyword>
<dbReference type="GO" id="GO:0051087">
    <property type="term" value="F:protein-folding chaperone binding"/>
    <property type="evidence" value="ECO:0007669"/>
    <property type="project" value="InterPro"/>
</dbReference>
<dbReference type="GO" id="GO:1990230">
    <property type="term" value="C:iron-sulfur cluster transfer complex"/>
    <property type="evidence" value="ECO:0007669"/>
    <property type="project" value="TreeGrafter"/>
</dbReference>
<evidence type="ECO:0000256" key="1">
    <source>
        <dbReference type="ARBA" id="ARBA00010476"/>
    </source>
</evidence>
<reference evidence="4" key="1">
    <citation type="submission" date="2018-06" db="EMBL/GenBank/DDBJ databases">
        <authorList>
            <person name="Zhirakovskaya E."/>
        </authorList>
    </citation>
    <scope>NUCLEOTIDE SEQUENCE</scope>
</reference>
<dbReference type="InterPro" id="IPR009073">
    <property type="entry name" value="HscB_oligo_C"/>
</dbReference>
<dbReference type="GO" id="GO:0001671">
    <property type="term" value="F:ATPase activator activity"/>
    <property type="evidence" value="ECO:0007669"/>
    <property type="project" value="InterPro"/>
</dbReference>
<protein>
    <submittedName>
        <fullName evidence="4">Chaperone protein HscB</fullName>
    </submittedName>
</protein>
<dbReference type="GO" id="GO:0044571">
    <property type="term" value="P:[2Fe-2S] cluster assembly"/>
    <property type="evidence" value="ECO:0007669"/>
    <property type="project" value="InterPro"/>
</dbReference>
<dbReference type="InterPro" id="IPR001623">
    <property type="entry name" value="DnaJ_domain"/>
</dbReference>
<dbReference type="EMBL" id="UOFL01000207">
    <property type="protein sequence ID" value="VAW80941.1"/>
    <property type="molecule type" value="Genomic_DNA"/>
</dbReference>
<dbReference type="GO" id="GO:0051259">
    <property type="term" value="P:protein complex oligomerization"/>
    <property type="evidence" value="ECO:0007669"/>
    <property type="project" value="InterPro"/>
</dbReference>
<comment type="similarity">
    <text evidence="1">Belongs to the HscB family.</text>
</comment>
<dbReference type="InterPro" id="IPR036386">
    <property type="entry name" value="HscB_C_sf"/>
</dbReference>
<name>A0A3B0YNJ2_9ZZZZ</name>
<feature type="domain" description="J" evidence="3">
    <location>
        <begin position="10"/>
        <end position="84"/>
    </location>
</feature>
<evidence type="ECO:0000256" key="2">
    <source>
        <dbReference type="ARBA" id="ARBA00023186"/>
    </source>
</evidence>
<sequence>MSEVSSFSQNYYELFALPVNFDIDQADLDGHFRGLQQAVHPDRFASASAQEKRLSLQKATLINEAHRVLSDPLLRARYLLELRGESPIDEQETISDVAFLMEQMELREELDAVKSSADPLSLIGDILDELIDKIEQREQEIRQLFVDNQLQPIRDTIRKFQFLYKLRSEAESLEADLEQQL</sequence>
<dbReference type="SMART" id="SM00271">
    <property type="entry name" value="DnaJ"/>
    <property type="match status" value="1"/>
</dbReference>
<dbReference type="Gene3D" id="1.20.1280.20">
    <property type="entry name" value="HscB, C-terminal domain"/>
    <property type="match status" value="1"/>
</dbReference>
<proteinExistence type="inferred from homology"/>
<gene>
    <name evidence="4" type="ORF">MNBD_GAMMA12-3591</name>
</gene>
<evidence type="ECO:0000313" key="4">
    <source>
        <dbReference type="EMBL" id="VAW80941.1"/>
    </source>
</evidence>
<organism evidence="4">
    <name type="scientific">hydrothermal vent metagenome</name>
    <dbReference type="NCBI Taxonomy" id="652676"/>
    <lineage>
        <taxon>unclassified sequences</taxon>
        <taxon>metagenomes</taxon>
        <taxon>ecological metagenomes</taxon>
    </lineage>
</organism>
<dbReference type="InterPro" id="IPR004640">
    <property type="entry name" value="HscB"/>
</dbReference>
<accession>A0A3B0YNJ2</accession>
<dbReference type="PANTHER" id="PTHR14021">
    <property type="entry name" value="IRON-SULFUR CLUSTER CO-CHAPERONE PROTEIN HSCB"/>
    <property type="match status" value="1"/>
</dbReference>
<dbReference type="Pfam" id="PF07743">
    <property type="entry name" value="HSCB_C"/>
    <property type="match status" value="1"/>
</dbReference>
<dbReference type="PROSITE" id="PS50076">
    <property type="entry name" value="DNAJ_2"/>
    <property type="match status" value="1"/>
</dbReference>
<dbReference type="NCBIfam" id="TIGR00714">
    <property type="entry name" value="hscB"/>
    <property type="match status" value="1"/>
</dbReference>
<dbReference type="SUPFAM" id="SSF47144">
    <property type="entry name" value="HSC20 (HSCB), C-terminal oligomerisation domain"/>
    <property type="match status" value="1"/>
</dbReference>
<dbReference type="SUPFAM" id="SSF46565">
    <property type="entry name" value="Chaperone J-domain"/>
    <property type="match status" value="1"/>
</dbReference>
<dbReference type="AlphaFoldDB" id="A0A3B0YNJ2"/>
<dbReference type="PANTHER" id="PTHR14021:SF15">
    <property type="entry name" value="IRON-SULFUR CLUSTER CO-CHAPERONE PROTEIN HSCB"/>
    <property type="match status" value="1"/>
</dbReference>
<evidence type="ECO:0000259" key="3">
    <source>
        <dbReference type="PROSITE" id="PS50076"/>
    </source>
</evidence>
<dbReference type="InterPro" id="IPR036869">
    <property type="entry name" value="J_dom_sf"/>
</dbReference>
<dbReference type="Gene3D" id="1.10.287.110">
    <property type="entry name" value="DnaJ domain"/>
    <property type="match status" value="1"/>
</dbReference>